<sequence>MGFALQRAALAAKETTVEPKSHEIADYLWCPNCTAPMEDYDDRVIRLHCPDCGLRLPTREQIELIEDKVYHPEPD</sequence>
<dbReference type="Proteomes" id="UP000216225">
    <property type="component" value="Unassembled WGS sequence"/>
</dbReference>
<proteinExistence type="predicted"/>
<organism evidence="1 2">
    <name type="scientific">Alicycliphilus denitrificans</name>
    <dbReference type="NCBI Taxonomy" id="179636"/>
    <lineage>
        <taxon>Bacteria</taxon>
        <taxon>Pseudomonadati</taxon>
        <taxon>Pseudomonadota</taxon>
        <taxon>Betaproteobacteria</taxon>
        <taxon>Burkholderiales</taxon>
        <taxon>Comamonadaceae</taxon>
        <taxon>Alicycliphilus</taxon>
    </lineage>
</organism>
<dbReference type="AlphaFoldDB" id="A0A3R7LFC6"/>
<dbReference type="EMBL" id="NKDB02000002">
    <property type="protein sequence ID" value="RKJ96647.1"/>
    <property type="molecule type" value="Genomic_DNA"/>
</dbReference>
<evidence type="ECO:0000313" key="1">
    <source>
        <dbReference type="EMBL" id="RKJ96647.1"/>
    </source>
</evidence>
<evidence type="ECO:0000313" key="2">
    <source>
        <dbReference type="Proteomes" id="UP000216225"/>
    </source>
</evidence>
<reference evidence="1 2" key="1">
    <citation type="submission" date="2018-09" db="EMBL/GenBank/DDBJ databases">
        <title>Genome comparison of Alicycliphilus sp. BQ1, a polyurethanolytic bacterium, with its closest phylogenetic relatives Alicycliphilus denitrificans BC and K601, unable to attack polyurethane.</title>
        <authorList>
            <person name="Loza-Tavera H."/>
            <person name="Lozano L."/>
            <person name="Cevallos M."/>
            <person name="Maya-Lucas O."/>
            <person name="Garcia-Mena J."/>
            <person name="Hernandez J."/>
        </authorList>
    </citation>
    <scope>NUCLEOTIDE SEQUENCE [LARGE SCALE GENOMIC DNA]</scope>
    <source>
        <strain evidence="1 2">BQ1</strain>
    </source>
</reference>
<gene>
    <name evidence="1" type="ORF">CE154_011530</name>
</gene>
<accession>A0A3R7LFC6</accession>
<protein>
    <submittedName>
        <fullName evidence="1">Uncharacterized protein</fullName>
    </submittedName>
</protein>
<name>A0A3R7LFC6_9BURK</name>
<comment type="caution">
    <text evidence="1">The sequence shown here is derived from an EMBL/GenBank/DDBJ whole genome shotgun (WGS) entry which is preliminary data.</text>
</comment>